<protein>
    <submittedName>
        <fullName evidence="2">14 kDa apolipoprotein-like</fullName>
    </submittedName>
</protein>
<dbReference type="EMBL" id="JARO02012155">
    <property type="protein sequence ID" value="KPP59430.1"/>
    <property type="molecule type" value="Genomic_DNA"/>
</dbReference>
<dbReference type="AlphaFoldDB" id="A0A0P7UJQ5"/>
<feature type="coiled-coil region" evidence="1">
    <location>
        <begin position="68"/>
        <end position="98"/>
    </location>
</feature>
<comment type="caution">
    <text evidence="2">The sequence shown here is derived from an EMBL/GenBank/DDBJ whole genome shotgun (WGS) entry which is preliminary data.</text>
</comment>
<proteinExistence type="predicted"/>
<evidence type="ECO:0000313" key="2">
    <source>
        <dbReference type="EMBL" id="KPP59430.1"/>
    </source>
</evidence>
<keyword evidence="2" id="KW-0449">Lipoprotein</keyword>
<gene>
    <name evidence="2" type="ORF">Z043_122653</name>
</gene>
<accession>A0A0P7UJQ5</accession>
<keyword evidence="1" id="KW-0175">Coiled coil</keyword>
<sequence length="161" mass="18306">MTYVRAGRDPTPGSQKRNPGAIQCFEILKDGGCSACLCLSHLPEPDKELVEKYDKLKSSLYARIVYWFQKLLEVIQSLEKDSESAKKAKERLEELQEDPHFQSFVKIVTGLYQDVTPLVDKGRSAVLGLYGEHLRPHIGTHLDQAITHVQSMLDIIWPKEK</sequence>
<evidence type="ECO:0000256" key="1">
    <source>
        <dbReference type="SAM" id="Coils"/>
    </source>
</evidence>
<dbReference type="Proteomes" id="UP000034805">
    <property type="component" value="Unassembled WGS sequence"/>
</dbReference>
<evidence type="ECO:0000313" key="3">
    <source>
        <dbReference type="Proteomes" id="UP000034805"/>
    </source>
</evidence>
<reference evidence="2 3" key="1">
    <citation type="submission" date="2015-08" db="EMBL/GenBank/DDBJ databases">
        <title>The genome of the Asian arowana (Scleropages formosus).</title>
        <authorList>
            <person name="Tan M.H."/>
            <person name="Gan H.M."/>
            <person name="Croft L.J."/>
            <person name="Austin C.M."/>
        </authorList>
    </citation>
    <scope>NUCLEOTIDE SEQUENCE [LARGE SCALE GENOMIC DNA]</scope>
    <source>
        <strain evidence="2">Aro1</strain>
    </source>
</reference>
<name>A0A0P7UJQ5_SCLFO</name>
<organism evidence="2 3">
    <name type="scientific">Scleropages formosus</name>
    <name type="common">Asian bonytongue</name>
    <name type="synonym">Osteoglossum formosum</name>
    <dbReference type="NCBI Taxonomy" id="113540"/>
    <lineage>
        <taxon>Eukaryota</taxon>
        <taxon>Metazoa</taxon>
        <taxon>Chordata</taxon>
        <taxon>Craniata</taxon>
        <taxon>Vertebrata</taxon>
        <taxon>Euteleostomi</taxon>
        <taxon>Actinopterygii</taxon>
        <taxon>Neopterygii</taxon>
        <taxon>Teleostei</taxon>
        <taxon>Osteoglossocephala</taxon>
        <taxon>Osteoglossomorpha</taxon>
        <taxon>Osteoglossiformes</taxon>
        <taxon>Osteoglossidae</taxon>
        <taxon>Scleropages</taxon>
    </lineage>
</organism>
<dbReference type="STRING" id="113540.ENSSFOP00015033348"/>